<dbReference type="Gene3D" id="1.10.10.10">
    <property type="entry name" value="Winged helix-like DNA-binding domain superfamily/Winged helix DNA-binding domain"/>
    <property type="match status" value="1"/>
</dbReference>
<dbReference type="Pfam" id="PF12802">
    <property type="entry name" value="MarR_2"/>
    <property type="match status" value="1"/>
</dbReference>
<keyword evidence="3" id="KW-1185">Reference proteome</keyword>
<dbReference type="SMART" id="SM00347">
    <property type="entry name" value="HTH_MARR"/>
    <property type="match status" value="1"/>
</dbReference>
<reference evidence="2 3" key="1">
    <citation type="submission" date="2021-05" db="EMBL/GenBank/DDBJ databases">
        <title>Bacteria Genome sequencing.</title>
        <authorList>
            <person name="Takabe Y."/>
            <person name="Nakajima Y."/>
            <person name="Suzuki S."/>
            <person name="Shiozaki T."/>
        </authorList>
    </citation>
    <scope>NUCLEOTIDE SEQUENCE [LARGE SCALE GENOMIC DNA]</scope>
    <source>
        <strain evidence="2 3">AI_62</strain>
    </source>
</reference>
<dbReference type="PROSITE" id="PS50995">
    <property type="entry name" value="HTH_MARR_2"/>
    <property type="match status" value="1"/>
</dbReference>
<dbReference type="SUPFAM" id="SSF46785">
    <property type="entry name" value="Winged helix' DNA-binding domain"/>
    <property type="match status" value="1"/>
</dbReference>
<evidence type="ECO:0000313" key="3">
    <source>
        <dbReference type="Proteomes" id="UP000786693"/>
    </source>
</evidence>
<gene>
    <name evidence="2" type="ORF">JANAI62_28120</name>
</gene>
<dbReference type="PANTHER" id="PTHR33164:SF43">
    <property type="entry name" value="HTH-TYPE TRANSCRIPTIONAL REPRESSOR YETL"/>
    <property type="match status" value="1"/>
</dbReference>
<evidence type="ECO:0000313" key="2">
    <source>
        <dbReference type="EMBL" id="GIT96189.1"/>
    </source>
</evidence>
<dbReference type="EMBL" id="BPFH01000005">
    <property type="protein sequence ID" value="GIT96189.1"/>
    <property type="molecule type" value="Genomic_DNA"/>
</dbReference>
<dbReference type="PANTHER" id="PTHR33164">
    <property type="entry name" value="TRANSCRIPTIONAL REGULATOR, MARR FAMILY"/>
    <property type="match status" value="1"/>
</dbReference>
<dbReference type="InterPro" id="IPR039422">
    <property type="entry name" value="MarR/SlyA-like"/>
</dbReference>
<dbReference type="InterPro" id="IPR036388">
    <property type="entry name" value="WH-like_DNA-bd_sf"/>
</dbReference>
<proteinExistence type="predicted"/>
<dbReference type="InterPro" id="IPR000835">
    <property type="entry name" value="HTH_MarR-typ"/>
</dbReference>
<dbReference type="Proteomes" id="UP000786693">
    <property type="component" value="Unassembled WGS sequence"/>
</dbReference>
<feature type="domain" description="HTH marR-type" evidence="1">
    <location>
        <begin position="1"/>
        <end position="106"/>
    </location>
</feature>
<sequence length="107" mass="12388">MLRTEWRVLFHLGQYGPLTAKTICDRARLHKTKVSRAVAALEAKRFLTRSEDPQDRRSDVLELTASGQKVFRALTEEAARFDAALMERFSAEERRILRQCLTRLAQL</sequence>
<accession>A0ABQ4NP66</accession>
<comment type="caution">
    <text evidence="2">The sequence shown here is derived from an EMBL/GenBank/DDBJ whole genome shotgun (WGS) entry which is preliminary data.</text>
</comment>
<dbReference type="PRINTS" id="PR00598">
    <property type="entry name" value="HTHMARR"/>
</dbReference>
<protein>
    <recommendedName>
        <fullName evidence="1">HTH marR-type domain-containing protein</fullName>
    </recommendedName>
</protein>
<name>A0ABQ4NP66_9RHOB</name>
<organism evidence="2 3">
    <name type="scientific">Jannaschia pagri</name>
    <dbReference type="NCBI Taxonomy" id="2829797"/>
    <lineage>
        <taxon>Bacteria</taxon>
        <taxon>Pseudomonadati</taxon>
        <taxon>Pseudomonadota</taxon>
        <taxon>Alphaproteobacteria</taxon>
        <taxon>Rhodobacterales</taxon>
        <taxon>Roseobacteraceae</taxon>
        <taxon>Jannaschia</taxon>
    </lineage>
</organism>
<dbReference type="InterPro" id="IPR036390">
    <property type="entry name" value="WH_DNA-bd_sf"/>
</dbReference>
<evidence type="ECO:0000259" key="1">
    <source>
        <dbReference type="PROSITE" id="PS50995"/>
    </source>
</evidence>